<protein>
    <recommendedName>
        <fullName evidence="2">DUF2007 domain-containing protein</fullName>
    </recommendedName>
</protein>
<name>A0A0F9QJL4_9ZZZZ</name>
<comment type="caution">
    <text evidence="1">The sequence shown here is derived from an EMBL/GenBank/DDBJ whole genome shotgun (WGS) entry which is preliminary data.</text>
</comment>
<proteinExistence type="predicted"/>
<sequence>MSYYVKTNEMFQNTLTDWLRDHDIEDYAFYSNAWKGSCNWLFEFKNKEDAMAFKLRWL</sequence>
<reference evidence="1" key="1">
    <citation type="journal article" date="2015" name="Nature">
        <title>Complex archaea that bridge the gap between prokaryotes and eukaryotes.</title>
        <authorList>
            <person name="Spang A."/>
            <person name="Saw J.H."/>
            <person name="Jorgensen S.L."/>
            <person name="Zaremba-Niedzwiedzka K."/>
            <person name="Martijn J."/>
            <person name="Lind A.E."/>
            <person name="van Eijk R."/>
            <person name="Schleper C."/>
            <person name="Guy L."/>
            <person name="Ettema T.J."/>
        </authorList>
    </citation>
    <scope>NUCLEOTIDE SEQUENCE</scope>
</reference>
<evidence type="ECO:0008006" key="2">
    <source>
        <dbReference type="Google" id="ProtNLM"/>
    </source>
</evidence>
<organism evidence="1">
    <name type="scientific">marine sediment metagenome</name>
    <dbReference type="NCBI Taxonomy" id="412755"/>
    <lineage>
        <taxon>unclassified sequences</taxon>
        <taxon>metagenomes</taxon>
        <taxon>ecological metagenomes</taxon>
    </lineage>
</organism>
<gene>
    <name evidence="1" type="ORF">LCGC14_0694700</name>
</gene>
<accession>A0A0F9QJL4</accession>
<dbReference type="EMBL" id="LAZR01001459">
    <property type="protein sequence ID" value="KKN44265.1"/>
    <property type="molecule type" value="Genomic_DNA"/>
</dbReference>
<dbReference type="AlphaFoldDB" id="A0A0F9QJL4"/>
<evidence type="ECO:0000313" key="1">
    <source>
        <dbReference type="EMBL" id="KKN44265.1"/>
    </source>
</evidence>